<dbReference type="GO" id="GO:0003700">
    <property type="term" value="F:DNA-binding transcription factor activity"/>
    <property type="evidence" value="ECO:0007669"/>
    <property type="project" value="InterPro"/>
</dbReference>
<dbReference type="GO" id="GO:0005829">
    <property type="term" value="C:cytosol"/>
    <property type="evidence" value="ECO:0007669"/>
    <property type="project" value="TreeGrafter"/>
</dbReference>
<evidence type="ECO:0000256" key="1">
    <source>
        <dbReference type="ARBA" id="ARBA00009437"/>
    </source>
</evidence>
<evidence type="ECO:0000256" key="2">
    <source>
        <dbReference type="ARBA" id="ARBA00023015"/>
    </source>
</evidence>
<gene>
    <name evidence="6" type="ORF">EKL94_10395</name>
</gene>
<dbReference type="AlphaFoldDB" id="A0A431UI28"/>
<dbReference type="Gene3D" id="3.40.190.290">
    <property type="match status" value="1"/>
</dbReference>
<dbReference type="EMBL" id="RXLZ01000026">
    <property type="protein sequence ID" value="RTQ89193.1"/>
    <property type="molecule type" value="Genomic_DNA"/>
</dbReference>
<dbReference type="PRINTS" id="PR00039">
    <property type="entry name" value="HTHLYSR"/>
</dbReference>
<dbReference type="InterPro" id="IPR036390">
    <property type="entry name" value="WH_DNA-bd_sf"/>
</dbReference>
<comment type="similarity">
    <text evidence="1">Belongs to the LysR transcriptional regulatory family.</text>
</comment>
<dbReference type="PANTHER" id="PTHR30419">
    <property type="entry name" value="HTH-TYPE TRANSCRIPTIONAL REGULATOR YBHD"/>
    <property type="match status" value="1"/>
</dbReference>
<evidence type="ECO:0000313" key="6">
    <source>
        <dbReference type="EMBL" id="RTQ89193.1"/>
    </source>
</evidence>
<organism evidence="6 7">
    <name type="scientific">Stenotrophomonas maltophilia</name>
    <name type="common">Pseudomonas maltophilia</name>
    <name type="synonym">Xanthomonas maltophilia</name>
    <dbReference type="NCBI Taxonomy" id="40324"/>
    <lineage>
        <taxon>Bacteria</taxon>
        <taxon>Pseudomonadati</taxon>
        <taxon>Pseudomonadota</taxon>
        <taxon>Gammaproteobacteria</taxon>
        <taxon>Lysobacterales</taxon>
        <taxon>Lysobacteraceae</taxon>
        <taxon>Stenotrophomonas</taxon>
        <taxon>Stenotrophomonas maltophilia group</taxon>
    </lineage>
</organism>
<evidence type="ECO:0000259" key="5">
    <source>
        <dbReference type="PROSITE" id="PS50931"/>
    </source>
</evidence>
<reference evidence="6 7" key="1">
    <citation type="submission" date="2018-12" db="EMBL/GenBank/DDBJ databases">
        <authorList>
            <person name="Kartti S."/>
            <person name="Manni A."/>
            <person name="Chemao El Fihri M.W."/>
            <person name="Laamarti M."/>
            <person name="Temsamani L."/>
            <person name="El Jamali J.E."/>
            <person name="Ouadghiri M."/>
            <person name="Ibrahimi A."/>
            <person name="Filati-Maltouf A."/>
        </authorList>
    </citation>
    <scope>NUCLEOTIDE SEQUENCE [LARGE SCALE GENOMIC DNA]</scope>
    <source>
        <strain evidence="6 7">MDMC339</strain>
    </source>
</reference>
<keyword evidence="3" id="KW-0238">DNA-binding</keyword>
<dbReference type="SUPFAM" id="SSF46785">
    <property type="entry name" value="Winged helix' DNA-binding domain"/>
    <property type="match status" value="1"/>
</dbReference>
<dbReference type="Pfam" id="PF03466">
    <property type="entry name" value="LysR_substrate"/>
    <property type="match status" value="1"/>
</dbReference>
<dbReference type="InterPro" id="IPR005119">
    <property type="entry name" value="LysR_subst-bd"/>
</dbReference>
<dbReference type="Proteomes" id="UP000271705">
    <property type="component" value="Unassembled WGS sequence"/>
</dbReference>
<comment type="caution">
    <text evidence="6">The sequence shown here is derived from an EMBL/GenBank/DDBJ whole genome shotgun (WGS) entry which is preliminary data.</text>
</comment>
<feature type="domain" description="HTH lysR-type" evidence="5">
    <location>
        <begin position="11"/>
        <end position="68"/>
    </location>
</feature>
<dbReference type="InterPro" id="IPR000847">
    <property type="entry name" value="LysR_HTH_N"/>
</dbReference>
<dbReference type="PANTHER" id="PTHR30419:SF8">
    <property type="entry name" value="NITROGEN ASSIMILATION TRANSCRIPTIONAL ACTIVATOR-RELATED"/>
    <property type="match status" value="1"/>
</dbReference>
<evidence type="ECO:0000256" key="3">
    <source>
        <dbReference type="ARBA" id="ARBA00023125"/>
    </source>
</evidence>
<accession>A0A431UI28</accession>
<proteinExistence type="inferred from homology"/>
<keyword evidence="4" id="KW-0804">Transcription</keyword>
<dbReference type="GO" id="GO:0003677">
    <property type="term" value="F:DNA binding"/>
    <property type="evidence" value="ECO:0007669"/>
    <property type="project" value="UniProtKB-KW"/>
</dbReference>
<protein>
    <submittedName>
        <fullName evidence="6">LysR family transcriptional regulator</fullName>
    </submittedName>
</protein>
<dbReference type="RefSeq" id="WP_126929030.1">
    <property type="nucleotide sequence ID" value="NZ_RXLZ01000026.1"/>
</dbReference>
<dbReference type="InterPro" id="IPR050950">
    <property type="entry name" value="HTH-type_LysR_regulators"/>
</dbReference>
<name>A0A431UI28_STEMA</name>
<dbReference type="PROSITE" id="PS50931">
    <property type="entry name" value="HTH_LYSR"/>
    <property type="match status" value="1"/>
</dbReference>
<sequence length="312" mass="34594">MPELLDWSRRLHMRHLQWLLLLEQTGSLSEAARTAHTTQPGLSKWLRELEDDVGTPLFERHARGISPTRAGHLVLLYARRVLNAMQRAEEDVEAVRHGGLRRVMLATSPAATFNLVPDAIVRYMRLQPDIQIGLREGPMDELLVQLERVQVDVAVGRLGSSSPPPGLQYELLYVEPIVLVARPGHPLTRKRAPTWQQAFGYPWIVWPTGTPIRSNLESSLAEIGLAPPPCTVESSSMLASISLLRDSDLLLAVSAHVADHFVRLKQMARLPLSMGTAGALGMYWREATTSDPAIAGLIESLREAARQIREAG</sequence>
<dbReference type="Gene3D" id="1.10.10.10">
    <property type="entry name" value="Winged helix-like DNA-binding domain superfamily/Winged helix DNA-binding domain"/>
    <property type="match status" value="1"/>
</dbReference>
<evidence type="ECO:0000313" key="7">
    <source>
        <dbReference type="Proteomes" id="UP000271705"/>
    </source>
</evidence>
<keyword evidence="2" id="KW-0805">Transcription regulation</keyword>
<dbReference type="Pfam" id="PF00126">
    <property type="entry name" value="HTH_1"/>
    <property type="match status" value="1"/>
</dbReference>
<dbReference type="SUPFAM" id="SSF53850">
    <property type="entry name" value="Periplasmic binding protein-like II"/>
    <property type="match status" value="1"/>
</dbReference>
<dbReference type="InterPro" id="IPR036388">
    <property type="entry name" value="WH-like_DNA-bd_sf"/>
</dbReference>
<evidence type="ECO:0000256" key="4">
    <source>
        <dbReference type="ARBA" id="ARBA00023163"/>
    </source>
</evidence>